<feature type="non-terminal residue" evidence="1">
    <location>
        <position position="1"/>
    </location>
</feature>
<sequence>MQTRHQTKRGDTTQTLTNDIAKLLDKCGNKRSSGSERPPVYWWNAEIGNLRCACATSRRRLMRARKNPKTFQQVYELTEEHKHNKSALKKEIRSSKKIKCREPCAELEKDI</sequence>
<dbReference type="AlphaFoldDB" id="N6TNW0"/>
<name>N6TNW0_DENPD</name>
<dbReference type="EMBL" id="KB740658">
    <property type="protein sequence ID" value="ENN79698.1"/>
    <property type="molecule type" value="Genomic_DNA"/>
</dbReference>
<protein>
    <submittedName>
        <fullName evidence="1">Uncharacterized protein</fullName>
    </submittedName>
</protein>
<gene>
    <name evidence="1" type="ORF">YQE_03861</name>
</gene>
<organism evidence="1">
    <name type="scientific">Dendroctonus ponderosae</name>
    <name type="common">Mountain pine beetle</name>
    <dbReference type="NCBI Taxonomy" id="77166"/>
    <lineage>
        <taxon>Eukaryota</taxon>
        <taxon>Metazoa</taxon>
        <taxon>Ecdysozoa</taxon>
        <taxon>Arthropoda</taxon>
        <taxon>Hexapoda</taxon>
        <taxon>Insecta</taxon>
        <taxon>Pterygota</taxon>
        <taxon>Neoptera</taxon>
        <taxon>Endopterygota</taxon>
        <taxon>Coleoptera</taxon>
        <taxon>Polyphaga</taxon>
        <taxon>Cucujiformia</taxon>
        <taxon>Curculionidae</taxon>
        <taxon>Scolytinae</taxon>
        <taxon>Dendroctonus</taxon>
    </lineage>
</organism>
<evidence type="ECO:0000313" key="1">
    <source>
        <dbReference type="EMBL" id="ENN79698.1"/>
    </source>
</evidence>
<reference evidence="1" key="1">
    <citation type="journal article" date="2013" name="Genome Biol.">
        <title>Draft genome of the mountain pine beetle, Dendroctonus ponderosae Hopkins, a major forest pest.</title>
        <authorList>
            <person name="Keeling C.I."/>
            <person name="Yuen M.M."/>
            <person name="Liao N.Y."/>
            <person name="Docking T.R."/>
            <person name="Chan S.K."/>
            <person name="Taylor G.A."/>
            <person name="Palmquist D.L."/>
            <person name="Jackman S.D."/>
            <person name="Nguyen A."/>
            <person name="Li M."/>
            <person name="Henderson H."/>
            <person name="Janes J.K."/>
            <person name="Zhao Y."/>
            <person name="Pandoh P."/>
            <person name="Moore R."/>
            <person name="Sperling F.A."/>
            <person name="Huber D.P."/>
            <person name="Birol I."/>
            <person name="Jones S.J."/>
            <person name="Bohlmann J."/>
        </authorList>
    </citation>
    <scope>NUCLEOTIDE SEQUENCE</scope>
</reference>
<dbReference type="HOGENOM" id="CLU_2160933_0_0_1"/>
<proteinExistence type="predicted"/>
<accession>N6TNW0</accession>